<evidence type="ECO:0000256" key="1">
    <source>
        <dbReference type="SAM" id="SignalP"/>
    </source>
</evidence>
<accession>A0A512RQY1</accession>
<dbReference type="Gene3D" id="2.60.120.1130">
    <property type="match status" value="1"/>
</dbReference>
<dbReference type="AlphaFoldDB" id="A0A512RQY1"/>
<dbReference type="Pfam" id="PF12969">
    <property type="entry name" value="DUF3857"/>
    <property type="match status" value="1"/>
</dbReference>
<evidence type="ECO:0008006" key="6">
    <source>
        <dbReference type="Google" id="ProtNLM"/>
    </source>
</evidence>
<dbReference type="RefSeq" id="WP_146866345.1">
    <property type="nucleotide sequence ID" value="NZ_BKAU01000005.1"/>
</dbReference>
<evidence type="ECO:0000259" key="2">
    <source>
        <dbReference type="Pfam" id="PF01841"/>
    </source>
</evidence>
<comment type="caution">
    <text evidence="4">The sequence shown here is derived from an EMBL/GenBank/DDBJ whole genome shotgun (WGS) entry which is preliminary data.</text>
</comment>
<dbReference type="Gene3D" id="3.10.620.30">
    <property type="match status" value="1"/>
</dbReference>
<dbReference type="EMBL" id="BKAU01000005">
    <property type="protein sequence ID" value="GEP98123.1"/>
    <property type="molecule type" value="Genomic_DNA"/>
</dbReference>
<feature type="signal peptide" evidence="1">
    <location>
        <begin position="1"/>
        <end position="17"/>
    </location>
</feature>
<protein>
    <recommendedName>
        <fullName evidence="6">DUF3857 domain-containing protein</fullName>
    </recommendedName>
</protein>
<dbReference type="SUPFAM" id="SSF54001">
    <property type="entry name" value="Cysteine proteinases"/>
    <property type="match status" value="1"/>
</dbReference>
<feature type="chain" id="PRO_5022093116" description="DUF3857 domain-containing protein" evidence="1">
    <location>
        <begin position="18"/>
        <end position="635"/>
    </location>
</feature>
<dbReference type="InterPro" id="IPR038765">
    <property type="entry name" value="Papain-like_cys_pep_sf"/>
</dbReference>
<dbReference type="OrthoDB" id="8595007at2"/>
<sequence>MMKRLIFLLLVGVQASAADPEYPVAAIPPALLKNANAVVRVQELHIDMKGLKDMRIVTRYAVTILNESGSKHAAFYDYYDQLREIKSIKGALYDASGKQIRKLKQSEIKDESAVSDFSLMEDDRLKRHDFYHRTYPYTVEYETEVRSTQTFYFPRWIPQDDILLSVQESRLNITVPADYLLRYKQFSYKGEPVQTPGKGTKTFSWEVKELPALEDEPMAAALRYRTTVVYLAPSDFSYGTYTGKMNSWDDFGRFVGLLNAGRDVLPEKTKAEIHALVDDLKEDREKIRRLYKYMQERTRYISIQLGVGGFQPFDATYVSTKGYGDCKALSNYMYALLKEAGIRSHYVLVQAGQGKNDLVEDFAVNQFNHAILCVPSAKDTIWLECTSQISPFGYLGQFTNNRPVLLVTENGGKLVYTPDYRMEVNQQNRLIKAVINEQGHLAGSSRTQLTGMQQDWYHGFVHSISPEKQLEILKERLNLPSYDIKKFHYNEFPDASPVPSMDELLDITAPNYASISGKRLFIVPNVLNRSGAKLDEAPNRKAPIRLSNPYRDVDTVEIAIPNGYTPESIFKDVSLESPFGKYAASAKVEGNKITYIRVMERREGLFPATEYAALESFFNSVYKADRSRIVFVKGE</sequence>
<evidence type="ECO:0000259" key="3">
    <source>
        <dbReference type="Pfam" id="PF12969"/>
    </source>
</evidence>
<gene>
    <name evidence="4" type="ORF">CCY01nite_43830</name>
</gene>
<reference evidence="4 5" key="1">
    <citation type="submission" date="2019-07" db="EMBL/GenBank/DDBJ databases">
        <title>Whole genome shotgun sequence of Chitinophaga cymbidii NBRC 109752.</title>
        <authorList>
            <person name="Hosoyama A."/>
            <person name="Uohara A."/>
            <person name="Ohji S."/>
            <person name="Ichikawa N."/>
        </authorList>
    </citation>
    <scope>NUCLEOTIDE SEQUENCE [LARGE SCALE GENOMIC DNA]</scope>
    <source>
        <strain evidence="4 5">NBRC 109752</strain>
    </source>
</reference>
<feature type="domain" description="Transglutaminase-like" evidence="2">
    <location>
        <begin position="278"/>
        <end position="363"/>
    </location>
</feature>
<evidence type="ECO:0000313" key="4">
    <source>
        <dbReference type="EMBL" id="GEP98123.1"/>
    </source>
</evidence>
<name>A0A512RQY1_9BACT</name>
<organism evidence="4 5">
    <name type="scientific">Chitinophaga cymbidii</name>
    <dbReference type="NCBI Taxonomy" id="1096750"/>
    <lineage>
        <taxon>Bacteria</taxon>
        <taxon>Pseudomonadati</taxon>
        <taxon>Bacteroidota</taxon>
        <taxon>Chitinophagia</taxon>
        <taxon>Chitinophagales</taxon>
        <taxon>Chitinophagaceae</taxon>
        <taxon>Chitinophaga</taxon>
    </lineage>
</organism>
<keyword evidence="1" id="KW-0732">Signal</keyword>
<dbReference type="Proteomes" id="UP000321436">
    <property type="component" value="Unassembled WGS sequence"/>
</dbReference>
<proteinExistence type="predicted"/>
<feature type="domain" description="DUF3857" evidence="3">
    <location>
        <begin position="57"/>
        <end position="213"/>
    </location>
</feature>
<dbReference type="Pfam" id="PF01841">
    <property type="entry name" value="Transglut_core"/>
    <property type="match status" value="1"/>
</dbReference>
<dbReference type="InterPro" id="IPR024618">
    <property type="entry name" value="DUF3857"/>
</dbReference>
<keyword evidence="5" id="KW-1185">Reference proteome</keyword>
<dbReference type="InterPro" id="IPR002931">
    <property type="entry name" value="Transglutaminase-like"/>
</dbReference>
<evidence type="ECO:0000313" key="5">
    <source>
        <dbReference type="Proteomes" id="UP000321436"/>
    </source>
</evidence>
<dbReference type="Gene3D" id="2.60.40.3140">
    <property type="match status" value="1"/>
</dbReference>